<organism evidence="3 4">
    <name type="scientific">Aristolochia fimbriata</name>
    <name type="common">White veined hardy Dutchman's pipe vine</name>
    <dbReference type="NCBI Taxonomy" id="158543"/>
    <lineage>
        <taxon>Eukaryota</taxon>
        <taxon>Viridiplantae</taxon>
        <taxon>Streptophyta</taxon>
        <taxon>Embryophyta</taxon>
        <taxon>Tracheophyta</taxon>
        <taxon>Spermatophyta</taxon>
        <taxon>Magnoliopsida</taxon>
        <taxon>Magnoliidae</taxon>
        <taxon>Piperales</taxon>
        <taxon>Aristolochiaceae</taxon>
        <taxon>Aristolochia</taxon>
    </lineage>
</organism>
<proteinExistence type="predicted"/>
<dbReference type="FunFam" id="1.25.40.10:FF:000090">
    <property type="entry name" value="Pentatricopeptide repeat-containing protein, chloroplastic"/>
    <property type="match status" value="1"/>
</dbReference>
<dbReference type="Pfam" id="PF01535">
    <property type="entry name" value="PPR"/>
    <property type="match status" value="4"/>
</dbReference>
<dbReference type="Pfam" id="PF13041">
    <property type="entry name" value="PPR_2"/>
    <property type="match status" value="3"/>
</dbReference>
<dbReference type="SUPFAM" id="SSF48452">
    <property type="entry name" value="TPR-like"/>
    <property type="match status" value="1"/>
</dbReference>
<dbReference type="Gene3D" id="1.25.40.10">
    <property type="entry name" value="Tetratricopeptide repeat domain"/>
    <property type="match status" value="6"/>
</dbReference>
<evidence type="ECO:0000313" key="3">
    <source>
        <dbReference type="EMBL" id="KAG9456137.1"/>
    </source>
</evidence>
<accession>A0AAV7F8P6</accession>
<sequence length="803" mass="89019">MLHRLPFLTRHFPRERLSFHFSSGESSERTAFSLLLQKHRKSKSGGKCKQIHSQLITHGAISDTYFTNTLVSFYSRCGDLQGAQKVFDQTLQKNVVSWTSILTAHVHNGSFESAIKLFKMTICSGARPNQFTFSVAIHASTNMGVLEVGLQIHGLLVRFGLERDEFAGSSLVDIDVVSWNIMISGFSQAGDLGEVVRLFSAMRLEGMTPNEFTCASLLKGCYIVQEIEQIHGFTLKSAFEFDVVVGSALIDAYLKCHNIDSGRKIFNSMPEKDGFVWCAAISGHVRNGEGKEALNLFKNMCRQQIRADQHALSIALKACSEIQDLETGSQLHALVLKFGYLTDCLVASVLLDLYSDFGWLIDAERIFRKINDRDIVAWNSLIAGYAQTEEYAPACISLFRELMHGAGIKPDGCTFIAVLKSCKSKLDLGTGRMIHGQAVKSVHGSETSVGNAVINMYSKCGAIDESDRAFETILKRDEVSWSTIIGAYEQNGLELEALRRCREMMVAGFGLTQFSFASCISACSGIAALDVGRQFHSLTIKAGFDGDVYVGSSVVDMYAKCGNIGDSFQAFHDLRNPNVVAYNTMISGLAQHGRADEAIQIFKELEKMGLAPNKTTFIGLLTACSHVGLLEESMFFFEMMCSYYKIEPESEHYCCLVDVLGRAGKLDEAYQIISGSLYYVGVSVWRTLLSACWKHKNVNIGAESAKRVMQLDPDDHASYVLLSNLYSEAGLWKEALEVRKKMSETGVRKDPGNSWLIIRDEVHKFSVGEFSHPEFEMILGELNKLNQHFAALDSMNSTDLSSL</sequence>
<feature type="repeat" description="PPR" evidence="2">
    <location>
        <begin position="374"/>
        <end position="410"/>
    </location>
</feature>
<feature type="repeat" description="PPR" evidence="2">
    <location>
        <begin position="578"/>
        <end position="612"/>
    </location>
</feature>
<dbReference type="PANTHER" id="PTHR47926:SF342">
    <property type="entry name" value="TETRATRICOPEPTIDE-LIKE HELICAL DOMAIN-CONTAINING PROTEIN-RELATED"/>
    <property type="match status" value="1"/>
</dbReference>
<dbReference type="PANTHER" id="PTHR47926">
    <property type="entry name" value="PENTATRICOPEPTIDE REPEAT-CONTAINING PROTEIN"/>
    <property type="match status" value="1"/>
</dbReference>
<dbReference type="Proteomes" id="UP000825729">
    <property type="component" value="Unassembled WGS sequence"/>
</dbReference>
<gene>
    <name evidence="3" type="ORF">H6P81_000645</name>
</gene>
<name>A0AAV7F8P6_ARIFI</name>
<evidence type="ECO:0000313" key="4">
    <source>
        <dbReference type="Proteomes" id="UP000825729"/>
    </source>
</evidence>
<dbReference type="FunFam" id="1.25.40.10:FF:000381">
    <property type="entry name" value="Pentatricopeptide repeat-containing protein"/>
    <property type="match status" value="1"/>
</dbReference>
<feature type="repeat" description="PPR" evidence="2">
    <location>
        <begin position="175"/>
        <end position="209"/>
    </location>
</feature>
<dbReference type="NCBIfam" id="TIGR00756">
    <property type="entry name" value="PPR"/>
    <property type="match status" value="4"/>
</dbReference>
<dbReference type="Pfam" id="PF20431">
    <property type="entry name" value="E_motif"/>
    <property type="match status" value="1"/>
</dbReference>
<dbReference type="InterPro" id="IPR011990">
    <property type="entry name" value="TPR-like_helical_dom_sf"/>
</dbReference>
<comment type="caution">
    <text evidence="3">The sequence shown here is derived from an EMBL/GenBank/DDBJ whole genome shotgun (WGS) entry which is preliminary data.</text>
</comment>
<feature type="repeat" description="PPR" evidence="2">
    <location>
        <begin position="94"/>
        <end position="128"/>
    </location>
</feature>
<dbReference type="GO" id="GO:0003723">
    <property type="term" value="F:RNA binding"/>
    <property type="evidence" value="ECO:0007669"/>
    <property type="project" value="InterPro"/>
</dbReference>
<dbReference type="InterPro" id="IPR046848">
    <property type="entry name" value="E_motif"/>
</dbReference>
<dbReference type="InterPro" id="IPR046960">
    <property type="entry name" value="PPR_At4g14850-like_plant"/>
</dbReference>
<evidence type="ECO:0000256" key="1">
    <source>
        <dbReference type="ARBA" id="ARBA00022737"/>
    </source>
</evidence>
<feature type="repeat" description="PPR" evidence="2">
    <location>
        <begin position="273"/>
        <end position="307"/>
    </location>
</feature>
<feature type="repeat" description="PPR" evidence="2">
    <location>
        <begin position="715"/>
        <end position="749"/>
    </location>
</feature>
<dbReference type="FunFam" id="1.25.40.10:FF:000285">
    <property type="entry name" value="Pentatricopeptide repeat-containing protein, chloroplastic"/>
    <property type="match status" value="1"/>
</dbReference>
<protein>
    <recommendedName>
        <fullName evidence="5">Pentatricopeptide repeat-containing protein</fullName>
    </recommendedName>
</protein>
<dbReference type="GO" id="GO:0009451">
    <property type="term" value="P:RNA modification"/>
    <property type="evidence" value="ECO:0007669"/>
    <property type="project" value="InterPro"/>
</dbReference>
<reference evidence="3 4" key="1">
    <citation type="submission" date="2021-07" db="EMBL/GenBank/DDBJ databases">
        <title>The Aristolochia fimbriata genome: insights into angiosperm evolution, floral development and chemical biosynthesis.</title>
        <authorList>
            <person name="Jiao Y."/>
        </authorList>
    </citation>
    <scope>NUCLEOTIDE SEQUENCE [LARGE SCALE GENOMIC DNA]</scope>
    <source>
        <strain evidence="3">IBCAS-2021</strain>
        <tissue evidence="3">Leaf</tissue>
    </source>
</reference>
<keyword evidence="1" id="KW-0677">Repeat</keyword>
<dbReference type="InterPro" id="IPR002885">
    <property type="entry name" value="PPR_rpt"/>
</dbReference>
<dbReference type="EMBL" id="JAINDJ010000002">
    <property type="protein sequence ID" value="KAG9456137.1"/>
    <property type="molecule type" value="Genomic_DNA"/>
</dbReference>
<dbReference type="AlphaFoldDB" id="A0AAV7F8P6"/>
<keyword evidence="4" id="KW-1185">Reference proteome</keyword>
<evidence type="ECO:0008006" key="5">
    <source>
        <dbReference type="Google" id="ProtNLM"/>
    </source>
</evidence>
<evidence type="ECO:0000256" key="2">
    <source>
        <dbReference type="PROSITE-ProRule" id="PRU00708"/>
    </source>
</evidence>
<dbReference type="PROSITE" id="PS51375">
    <property type="entry name" value="PPR"/>
    <property type="match status" value="6"/>
</dbReference>